<dbReference type="InterPro" id="IPR055189">
    <property type="entry name" value="RM44_endonuclase"/>
</dbReference>
<evidence type="ECO:0000259" key="8">
    <source>
        <dbReference type="PROSITE" id="PS50142"/>
    </source>
</evidence>
<dbReference type="Pfam" id="PF22892">
    <property type="entry name" value="DSRM_MRPL44"/>
    <property type="match status" value="1"/>
</dbReference>
<dbReference type="Gene3D" id="1.10.1520.10">
    <property type="entry name" value="Ribonuclease III domain"/>
    <property type="match status" value="1"/>
</dbReference>
<reference evidence="9" key="1">
    <citation type="submission" date="2014-12" db="EMBL/GenBank/DDBJ databases">
        <title>Insight into the proteome of Arion vulgaris.</title>
        <authorList>
            <person name="Aradska J."/>
            <person name="Bulat T."/>
            <person name="Smidak R."/>
            <person name="Sarate P."/>
            <person name="Gangsoo J."/>
            <person name="Sialana F."/>
            <person name="Bilban M."/>
            <person name="Lubec G."/>
        </authorList>
    </citation>
    <scope>NUCLEOTIDE SEQUENCE</scope>
    <source>
        <tissue evidence="9">Skin</tissue>
    </source>
</reference>
<dbReference type="GO" id="GO:0005739">
    <property type="term" value="C:mitochondrion"/>
    <property type="evidence" value="ECO:0007669"/>
    <property type="project" value="UniProtKB-SubCell"/>
</dbReference>
<dbReference type="FunFam" id="3.30.160.20:FF:000037">
    <property type="entry name" value="39S ribosomal protein L44, mitochondrial"/>
    <property type="match status" value="1"/>
</dbReference>
<evidence type="ECO:0000256" key="4">
    <source>
        <dbReference type="ARBA" id="ARBA00023128"/>
    </source>
</evidence>
<dbReference type="GO" id="GO:0003725">
    <property type="term" value="F:double-stranded RNA binding"/>
    <property type="evidence" value="ECO:0007669"/>
    <property type="project" value="InterPro"/>
</dbReference>
<comment type="similarity">
    <text evidence="6">Belongs to the ribonuclease III family. Mitochondrion-specific ribosomal protein mL44 subfamily.</text>
</comment>
<keyword evidence="3" id="KW-0689">Ribosomal protein</keyword>
<dbReference type="AlphaFoldDB" id="A0A0B6ZRL0"/>
<proteinExistence type="inferred from homology"/>
<keyword evidence="2" id="KW-0809">Transit peptide</keyword>
<keyword evidence="5" id="KW-0687">Ribonucleoprotein</keyword>
<evidence type="ECO:0000313" key="9">
    <source>
        <dbReference type="EMBL" id="CEK70375.1"/>
    </source>
</evidence>
<dbReference type="GO" id="GO:0006396">
    <property type="term" value="P:RNA processing"/>
    <property type="evidence" value="ECO:0007669"/>
    <property type="project" value="InterPro"/>
</dbReference>
<dbReference type="CDD" id="cd19874">
    <property type="entry name" value="DSRM_MRPL44"/>
    <property type="match status" value="1"/>
</dbReference>
<dbReference type="CDD" id="cd00593">
    <property type="entry name" value="RIBOc"/>
    <property type="match status" value="1"/>
</dbReference>
<evidence type="ECO:0000256" key="3">
    <source>
        <dbReference type="ARBA" id="ARBA00022980"/>
    </source>
</evidence>
<dbReference type="PROSITE" id="PS50142">
    <property type="entry name" value="RNASE_3_2"/>
    <property type="match status" value="1"/>
</dbReference>
<dbReference type="GO" id="GO:0004525">
    <property type="term" value="F:ribonuclease III activity"/>
    <property type="evidence" value="ECO:0007669"/>
    <property type="project" value="InterPro"/>
</dbReference>
<dbReference type="GO" id="GO:1990904">
    <property type="term" value="C:ribonucleoprotein complex"/>
    <property type="evidence" value="ECO:0007669"/>
    <property type="project" value="UniProtKB-KW"/>
</dbReference>
<evidence type="ECO:0000256" key="6">
    <source>
        <dbReference type="ARBA" id="ARBA00024034"/>
    </source>
</evidence>
<dbReference type="SMART" id="SM00535">
    <property type="entry name" value="RIBOc"/>
    <property type="match status" value="1"/>
</dbReference>
<gene>
    <name evidence="9" type="primary">ORF73875</name>
</gene>
<protein>
    <recommendedName>
        <fullName evidence="7">Large ribosomal subunit protein mL44</fullName>
    </recommendedName>
</protein>
<name>A0A0B6ZRL0_9EUPU</name>
<sequence length="351" mass="40073">MASSLIRSCIHRLTLTASRTSVVLQNYVPRRNHNQYLYKYLREMYSKRINLGPEKLRRRSEWINWNYDSEIYSFGKRLGEDFQDATLRQAFIHTSYLEGEKRKRAELGIDVEAVPLQLQDNIELANLGSGLISAYVKVYLRNMYPYMFEECIEAAHDYLMTEEMLCNIAKHIGCEDLILTEELPVYKSTLGITFKAVVGALLKDKGKERAEKFVRDFVLTQLVGKDITEMWELINPMGLLTAVLAVSGRGAPESRLLWKSGVSTVMSLYWVGIYSDKQLVAKSPGETVLIAEEMAAREGIKKIMKTEDSRPPLVLGTMADNLKLDYQRKNLSAEEVIRKHFGQGIQNARAS</sequence>
<evidence type="ECO:0000256" key="1">
    <source>
        <dbReference type="ARBA" id="ARBA00004173"/>
    </source>
</evidence>
<dbReference type="Pfam" id="PF22935">
    <property type="entry name" value="RM44_endonuclase"/>
    <property type="match status" value="1"/>
</dbReference>
<evidence type="ECO:0000256" key="7">
    <source>
        <dbReference type="ARBA" id="ARBA00035187"/>
    </source>
</evidence>
<comment type="subcellular location">
    <subcellularLocation>
        <location evidence="1">Mitochondrion</location>
    </subcellularLocation>
</comment>
<dbReference type="InterPro" id="IPR000999">
    <property type="entry name" value="RNase_III_dom"/>
</dbReference>
<dbReference type="InterPro" id="IPR036389">
    <property type="entry name" value="RNase_III_sf"/>
</dbReference>
<evidence type="ECO:0000256" key="2">
    <source>
        <dbReference type="ARBA" id="ARBA00022946"/>
    </source>
</evidence>
<dbReference type="SUPFAM" id="SSF69065">
    <property type="entry name" value="RNase III domain-like"/>
    <property type="match status" value="1"/>
</dbReference>
<keyword evidence="4" id="KW-0496">Mitochondrion</keyword>
<accession>A0A0B6ZRL0</accession>
<dbReference type="Gene3D" id="3.30.160.20">
    <property type="match status" value="1"/>
</dbReference>
<dbReference type="EMBL" id="HACG01023510">
    <property type="protein sequence ID" value="CEK70375.1"/>
    <property type="molecule type" value="Transcribed_RNA"/>
</dbReference>
<feature type="domain" description="RNase III" evidence="8">
    <location>
        <begin position="87"/>
        <end position="206"/>
    </location>
</feature>
<dbReference type="GO" id="GO:0005840">
    <property type="term" value="C:ribosome"/>
    <property type="evidence" value="ECO:0007669"/>
    <property type="project" value="UniProtKB-KW"/>
</dbReference>
<dbReference type="InterPro" id="IPR044444">
    <property type="entry name" value="Ribosomal_mL44_DSRM_metazoa"/>
</dbReference>
<evidence type="ECO:0000256" key="5">
    <source>
        <dbReference type="ARBA" id="ARBA00023274"/>
    </source>
</evidence>
<organism evidence="9">
    <name type="scientific">Arion vulgaris</name>
    <dbReference type="NCBI Taxonomy" id="1028688"/>
    <lineage>
        <taxon>Eukaryota</taxon>
        <taxon>Metazoa</taxon>
        <taxon>Spiralia</taxon>
        <taxon>Lophotrochozoa</taxon>
        <taxon>Mollusca</taxon>
        <taxon>Gastropoda</taxon>
        <taxon>Heterobranchia</taxon>
        <taxon>Euthyneura</taxon>
        <taxon>Panpulmonata</taxon>
        <taxon>Eupulmonata</taxon>
        <taxon>Stylommatophora</taxon>
        <taxon>Helicina</taxon>
        <taxon>Arionoidea</taxon>
        <taxon>Arionidae</taxon>
        <taxon>Arion</taxon>
    </lineage>
</organism>